<accession>A0ACB8FBZ0</accession>
<reference evidence="1" key="1">
    <citation type="submission" date="2021-08" db="EMBL/GenBank/DDBJ databases">
        <title>The first chromosome-level gecko genome reveals the dynamic sex chromosomes of Neotropical dwarf geckos (Sphaerodactylidae: Sphaerodactylus).</title>
        <authorList>
            <person name="Pinto B.J."/>
            <person name="Keating S.E."/>
            <person name="Gamble T."/>
        </authorList>
    </citation>
    <scope>NUCLEOTIDE SEQUENCE</scope>
    <source>
        <strain evidence="1">TG3544</strain>
    </source>
</reference>
<sequence>MATYSKDNMVHSILELFGAGVDTTATTLYWALLYMAAYPNIQANVQKELDDVLGPSRIICYDDWKKLPYTFAVIHEVQRYSAIVPVTFRKCTKDTVVQGFLIKKDTGVVGNLYSSLYDAEQWETPHRFNPHHFLDEEGHFVSKEAFMPFSAGHRICLGDQLAKIELFITFASLLQALTFRAPEGVQGINLKRQMKNFVARPQPYTICATPR</sequence>
<evidence type="ECO:0000313" key="1">
    <source>
        <dbReference type="EMBL" id="KAH8002689.1"/>
    </source>
</evidence>
<keyword evidence="2" id="KW-1185">Reference proteome</keyword>
<evidence type="ECO:0000313" key="2">
    <source>
        <dbReference type="Proteomes" id="UP000827872"/>
    </source>
</evidence>
<proteinExistence type="predicted"/>
<organism evidence="1 2">
    <name type="scientific">Sphaerodactylus townsendi</name>
    <dbReference type="NCBI Taxonomy" id="933632"/>
    <lineage>
        <taxon>Eukaryota</taxon>
        <taxon>Metazoa</taxon>
        <taxon>Chordata</taxon>
        <taxon>Craniata</taxon>
        <taxon>Vertebrata</taxon>
        <taxon>Euteleostomi</taxon>
        <taxon>Lepidosauria</taxon>
        <taxon>Squamata</taxon>
        <taxon>Bifurcata</taxon>
        <taxon>Gekkota</taxon>
        <taxon>Sphaerodactylidae</taxon>
        <taxon>Sphaerodactylus</taxon>
    </lineage>
</organism>
<comment type="caution">
    <text evidence="1">The sequence shown here is derived from an EMBL/GenBank/DDBJ whole genome shotgun (WGS) entry which is preliminary data.</text>
</comment>
<dbReference type="EMBL" id="CM037621">
    <property type="protein sequence ID" value="KAH8002689.1"/>
    <property type="molecule type" value="Genomic_DNA"/>
</dbReference>
<protein>
    <submittedName>
        <fullName evidence="1">Uncharacterized protein</fullName>
    </submittedName>
</protein>
<name>A0ACB8FBZ0_9SAUR</name>
<gene>
    <name evidence="1" type="ORF">K3G42_027222</name>
</gene>
<dbReference type="Proteomes" id="UP000827872">
    <property type="component" value="Linkage Group LG08"/>
</dbReference>